<evidence type="ECO:0000313" key="2">
    <source>
        <dbReference type="Proteomes" id="UP000188181"/>
    </source>
</evidence>
<evidence type="ECO:0008006" key="3">
    <source>
        <dbReference type="Google" id="ProtNLM"/>
    </source>
</evidence>
<protein>
    <recommendedName>
        <fullName evidence="3">Zinc-ribbon domain-containing protein</fullName>
    </recommendedName>
</protein>
<dbReference type="STRING" id="1851148.SMSP2_00285"/>
<evidence type="ECO:0000313" key="1">
    <source>
        <dbReference type="EMBL" id="AQQ69951.1"/>
    </source>
</evidence>
<keyword evidence="2" id="KW-1185">Reference proteome</keyword>
<accession>A0A1Q2MB99</accession>
<dbReference type="RefSeq" id="WP_146682251.1">
    <property type="nucleotide sequence ID" value="NZ_CP019646.1"/>
</dbReference>
<gene>
    <name evidence="1" type="ORF">SMSP2_00285</name>
</gene>
<sequence length="124" mass="14179">MFNYRNIGSFRTSGFTSRQSGGRSDISAQSQAASNQRHIRWLEDNLSRTLLLCETLWELLRDEHGWTDEKLTQKLEEIDLRDGTLDGKHQQSVKKCTSCGRTVAPRHKACIYCGREVDKSAFSI</sequence>
<dbReference type="Proteomes" id="UP000188181">
    <property type="component" value="Chromosome"/>
</dbReference>
<dbReference type="EMBL" id="CP019646">
    <property type="protein sequence ID" value="AQQ69951.1"/>
    <property type="molecule type" value="Genomic_DNA"/>
</dbReference>
<organism evidence="1 2">
    <name type="scientific">Limihaloglobus sulfuriphilus</name>
    <dbReference type="NCBI Taxonomy" id="1851148"/>
    <lineage>
        <taxon>Bacteria</taxon>
        <taxon>Pseudomonadati</taxon>
        <taxon>Planctomycetota</taxon>
        <taxon>Phycisphaerae</taxon>
        <taxon>Sedimentisphaerales</taxon>
        <taxon>Sedimentisphaeraceae</taxon>
        <taxon>Limihaloglobus</taxon>
    </lineage>
</organism>
<dbReference type="AlphaFoldDB" id="A0A1Q2MB99"/>
<dbReference type="KEGG" id="pbas:SMSP2_00285"/>
<dbReference type="OrthoDB" id="6402077at2"/>
<name>A0A1Q2MB99_9BACT</name>
<proteinExistence type="predicted"/>
<reference evidence="2" key="1">
    <citation type="submission" date="2017-02" db="EMBL/GenBank/DDBJ databases">
        <title>Comparative genomics and description of representatives of a novel lineage of planctomycetes thriving in anoxic sediments.</title>
        <authorList>
            <person name="Spring S."/>
            <person name="Bunk B."/>
            <person name="Sproer C."/>
        </authorList>
    </citation>
    <scope>NUCLEOTIDE SEQUENCE [LARGE SCALE GENOMIC DNA]</scope>
    <source>
        <strain evidence="2">SM-Chi-D1</strain>
    </source>
</reference>